<dbReference type="EMBL" id="BONQ01000185">
    <property type="protein sequence ID" value="GIG52691.1"/>
    <property type="molecule type" value="Genomic_DNA"/>
</dbReference>
<evidence type="ECO:0000256" key="7">
    <source>
        <dbReference type="ARBA" id="ARBA00023136"/>
    </source>
</evidence>
<evidence type="ECO:0000256" key="2">
    <source>
        <dbReference type="ARBA" id="ARBA00005417"/>
    </source>
</evidence>
<gene>
    <name evidence="10" type="ORF">Dsi01nite_107320</name>
</gene>
<evidence type="ECO:0000256" key="1">
    <source>
        <dbReference type="ARBA" id="ARBA00004202"/>
    </source>
</evidence>
<evidence type="ECO:0000256" key="6">
    <source>
        <dbReference type="ARBA" id="ARBA00022840"/>
    </source>
</evidence>
<protein>
    <submittedName>
        <fullName evidence="10">ABC transporter ATP-binding protein</fullName>
    </submittedName>
</protein>
<evidence type="ECO:0000256" key="8">
    <source>
        <dbReference type="SAM" id="MobiDB-lite"/>
    </source>
</evidence>
<dbReference type="SUPFAM" id="SSF52540">
    <property type="entry name" value="P-loop containing nucleoside triphosphate hydrolases"/>
    <property type="match status" value="1"/>
</dbReference>
<dbReference type="Proteomes" id="UP000660611">
    <property type="component" value="Unassembled WGS sequence"/>
</dbReference>
<keyword evidence="5" id="KW-0547">Nucleotide-binding</keyword>
<dbReference type="PROSITE" id="PS00211">
    <property type="entry name" value="ABC_TRANSPORTER_1"/>
    <property type="match status" value="1"/>
</dbReference>
<feature type="domain" description="ABC transporter" evidence="9">
    <location>
        <begin position="9"/>
        <end position="255"/>
    </location>
</feature>
<keyword evidence="4" id="KW-1003">Cell membrane</keyword>
<keyword evidence="7" id="KW-0472">Membrane</keyword>
<reference evidence="10" key="1">
    <citation type="submission" date="2021-01" db="EMBL/GenBank/DDBJ databases">
        <title>Whole genome shotgun sequence of Dactylosporangium siamense NBRC 106093.</title>
        <authorList>
            <person name="Komaki H."/>
            <person name="Tamura T."/>
        </authorList>
    </citation>
    <scope>NUCLEOTIDE SEQUENCE</scope>
    <source>
        <strain evidence="10">NBRC 106093</strain>
    </source>
</reference>
<dbReference type="PROSITE" id="PS50893">
    <property type="entry name" value="ABC_TRANSPORTER_2"/>
    <property type="match status" value="1"/>
</dbReference>
<keyword evidence="11" id="KW-1185">Reference proteome</keyword>
<dbReference type="PANTHER" id="PTHR43297:SF2">
    <property type="entry name" value="DIPEPTIDE TRANSPORT ATP-BINDING PROTEIN DPPD"/>
    <property type="match status" value="1"/>
</dbReference>
<dbReference type="CDD" id="cd03257">
    <property type="entry name" value="ABC_NikE_OppD_transporters"/>
    <property type="match status" value="1"/>
</dbReference>
<feature type="compositionally biased region" description="Polar residues" evidence="8">
    <location>
        <begin position="263"/>
        <end position="280"/>
    </location>
</feature>
<dbReference type="FunFam" id="3.40.50.300:FF:000016">
    <property type="entry name" value="Oligopeptide ABC transporter ATP-binding component"/>
    <property type="match status" value="1"/>
</dbReference>
<organism evidence="10 11">
    <name type="scientific">Dactylosporangium siamense</name>
    <dbReference type="NCBI Taxonomy" id="685454"/>
    <lineage>
        <taxon>Bacteria</taxon>
        <taxon>Bacillati</taxon>
        <taxon>Actinomycetota</taxon>
        <taxon>Actinomycetes</taxon>
        <taxon>Micromonosporales</taxon>
        <taxon>Micromonosporaceae</taxon>
        <taxon>Dactylosporangium</taxon>
    </lineage>
</organism>
<accession>A0A919UHS2</accession>
<dbReference type="GO" id="GO:0005524">
    <property type="term" value="F:ATP binding"/>
    <property type="evidence" value="ECO:0007669"/>
    <property type="project" value="UniProtKB-KW"/>
</dbReference>
<dbReference type="SMART" id="SM00382">
    <property type="entry name" value="AAA"/>
    <property type="match status" value="1"/>
</dbReference>
<dbReference type="InterPro" id="IPR003593">
    <property type="entry name" value="AAA+_ATPase"/>
</dbReference>
<evidence type="ECO:0000256" key="5">
    <source>
        <dbReference type="ARBA" id="ARBA00022741"/>
    </source>
</evidence>
<name>A0A919UHS2_9ACTN</name>
<feature type="region of interest" description="Disordered" evidence="8">
    <location>
        <begin position="263"/>
        <end position="287"/>
    </location>
</feature>
<evidence type="ECO:0000256" key="4">
    <source>
        <dbReference type="ARBA" id="ARBA00022475"/>
    </source>
</evidence>
<comment type="subcellular location">
    <subcellularLocation>
        <location evidence="1">Cell membrane</location>
        <topology evidence="1">Peripheral membrane protein</topology>
    </subcellularLocation>
</comment>
<dbReference type="PANTHER" id="PTHR43297">
    <property type="entry name" value="OLIGOPEPTIDE TRANSPORT ATP-BINDING PROTEIN APPD"/>
    <property type="match status" value="1"/>
</dbReference>
<dbReference type="InterPro" id="IPR027417">
    <property type="entry name" value="P-loop_NTPase"/>
</dbReference>
<dbReference type="RefSeq" id="WP_203854279.1">
    <property type="nucleotide sequence ID" value="NZ_BAAAVW010000002.1"/>
</dbReference>
<keyword evidence="6 10" id="KW-0067">ATP-binding</keyword>
<dbReference type="InterPro" id="IPR050388">
    <property type="entry name" value="ABC_Ni/Peptide_Import"/>
</dbReference>
<dbReference type="GO" id="GO:0005886">
    <property type="term" value="C:plasma membrane"/>
    <property type="evidence" value="ECO:0007669"/>
    <property type="project" value="UniProtKB-SubCell"/>
</dbReference>
<sequence length="287" mass="30485">MSAALLEVRGLSGVFRTRAGDTPVLHDVSFDLPAGGITAVVGETGSGKSLTALSILGLQPPGLVTGGSIRFDGRELMGLDEAGYRALRGSQIAMVFQDARSSLNPVLTVGRQLCDVARLHRGLSRRDAAALVEQTLARVAIPEPRRRMAQYPHEFSGGMAQRVMIVMALLCEPRLLLLDEPTTGLDVTTQADVMELIVALTQEAGLTTCLVTHDLGLVGEACDRVVVMRRGRVVEQADAATFFSDPATDYARTLLAANRDTVDQGTANQGTANQDTANQDTEPEGTA</sequence>
<comment type="caution">
    <text evidence="10">The sequence shown here is derived from an EMBL/GenBank/DDBJ whole genome shotgun (WGS) entry which is preliminary data.</text>
</comment>
<evidence type="ECO:0000256" key="3">
    <source>
        <dbReference type="ARBA" id="ARBA00022448"/>
    </source>
</evidence>
<comment type="similarity">
    <text evidence="2">Belongs to the ABC transporter superfamily.</text>
</comment>
<dbReference type="Pfam" id="PF00005">
    <property type="entry name" value="ABC_tran"/>
    <property type="match status" value="1"/>
</dbReference>
<evidence type="ECO:0000313" key="11">
    <source>
        <dbReference type="Proteomes" id="UP000660611"/>
    </source>
</evidence>
<dbReference type="InterPro" id="IPR017871">
    <property type="entry name" value="ABC_transporter-like_CS"/>
</dbReference>
<proteinExistence type="inferred from homology"/>
<dbReference type="InterPro" id="IPR003439">
    <property type="entry name" value="ABC_transporter-like_ATP-bd"/>
</dbReference>
<dbReference type="Gene3D" id="3.40.50.300">
    <property type="entry name" value="P-loop containing nucleotide triphosphate hydrolases"/>
    <property type="match status" value="1"/>
</dbReference>
<evidence type="ECO:0000313" key="10">
    <source>
        <dbReference type="EMBL" id="GIG52691.1"/>
    </source>
</evidence>
<keyword evidence="3" id="KW-0813">Transport</keyword>
<evidence type="ECO:0000259" key="9">
    <source>
        <dbReference type="PROSITE" id="PS50893"/>
    </source>
</evidence>
<dbReference type="GO" id="GO:0016887">
    <property type="term" value="F:ATP hydrolysis activity"/>
    <property type="evidence" value="ECO:0007669"/>
    <property type="project" value="InterPro"/>
</dbReference>
<dbReference type="AlphaFoldDB" id="A0A919UHS2"/>